<proteinExistence type="predicted"/>
<evidence type="ECO:0000313" key="3">
    <source>
        <dbReference type="Proteomes" id="UP000663860"/>
    </source>
</evidence>
<sequence length="110" mass="13006">MSLKLKSNLECSSMKVEKSSKGKRLTKVLSKLLWHFNQAVPTYTPTASRRVRSFDRCIPNSYSHEEKKVMDKNRVQFGYIKNYRMHSIRQRTTTLMSIKEENENDIMNCK</sequence>
<gene>
    <name evidence="1" type="ORF">IZO911_LOCUS5133</name>
    <name evidence="2" type="ORF">KXQ929_LOCUS18509</name>
</gene>
<evidence type="ECO:0000313" key="1">
    <source>
        <dbReference type="EMBL" id="CAF0768423.1"/>
    </source>
</evidence>
<dbReference type="AlphaFoldDB" id="A0A813QIH5"/>
<dbReference type="Proteomes" id="UP000663860">
    <property type="component" value="Unassembled WGS sequence"/>
</dbReference>
<name>A0A813QIH5_9BILA</name>
<accession>A0A813QIH5</accession>
<organism evidence="1 3">
    <name type="scientific">Adineta steineri</name>
    <dbReference type="NCBI Taxonomy" id="433720"/>
    <lineage>
        <taxon>Eukaryota</taxon>
        <taxon>Metazoa</taxon>
        <taxon>Spiralia</taxon>
        <taxon>Gnathifera</taxon>
        <taxon>Rotifera</taxon>
        <taxon>Eurotatoria</taxon>
        <taxon>Bdelloidea</taxon>
        <taxon>Adinetida</taxon>
        <taxon>Adinetidae</taxon>
        <taxon>Adineta</taxon>
    </lineage>
</organism>
<dbReference type="EMBL" id="CAJOBB010001211">
    <property type="protein sequence ID" value="CAF3825346.1"/>
    <property type="molecule type" value="Genomic_DNA"/>
</dbReference>
<dbReference type="EMBL" id="CAJNOE010000030">
    <property type="protein sequence ID" value="CAF0768423.1"/>
    <property type="molecule type" value="Genomic_DNA"/>
</dbReference>
<comment type="caution">
    <text evidence="1">The sequence shown here is derived from an EMBL/GenBank/DDBJ whole genome shotgun (WGS) entry which is preliminary data.</text>
</comment>
<reference evidence="1" key="1">
    <citation type="submission" date="2021-02" db="EMBL/GenBank/DDBJ databases">
        <authorList>
            <person name="Nowell W R."/>
        </authorList>
    </citation>
    <scope>NUCLEOTIDE SEQUENCE</scope>
</reference>
<dbReference type="Proteomes" id="UP000663868">
    <property type="component" value="Unassembled WGS sequence"/>
</dbReference>
<evidence type="ECO:0000313" key="2">
    <source>
        <dbReference type="EMBL" id="CAF3825346.1"/>
    </source>
</evidence>
<protein>
    <submittedName>
        <fullName evidence="1">Uncharacterized protein</fullName>
    </submittedName>
</protein>